<protein>
    <submittedName>
        <fullName evidence="1">Uncharacterized protein</fullName>
    </submittedName>
</protein>
<sequence length="105" mass="11870">MATTFIPNSHMQAASDYEKEELLKLGVNYCSAVGSLSYLSVATRPELSFPVSALLQYLENLGIEHWKLFLHLLKYLKGTSAMELTYLKNSKEPPIAYSDAYWGNF</sequence>
<organism evidence="1 2">
    <name type="scientific">Austropuccinia psidii MF-1</name>
    <dbReference type="NCBI Taxonomy" id="1389203"/>
    <lineage>
        <taxon>Eukaryota</taxon>
        <taxon>Fungi</taxon>
        <taxon>Dikarya</taxon>
        <taxon>Basidiomycota</taxon>
        <taxon>Pucciniomycotina</taxon>
        <taxon>Pucciniomycetes</taxon>
        <taxon>Pucciniales</taxon>
        <taxon>Sphaerophragmiaceae</taxon>
        <taxon>Austropuccinia</taxon>
    </lineage>
</organism>
<dbReference type="OrthoDB" id="3344688at2759"/>
<dbReference type="Proteomes" id="UP000765509">
    <property type="component" value="Unassembled WGS sequence"/>
</dbReference>
<evidence type="ECO:0000313" key="1">
    <source>
        <dbReference type="EMBL" id="MBW0468184.1"/>
    </source>
</evidence>
<dbReference type="AlphaFoldDB" id="A0A9Q3BMW3"/>
<comment type="caution">
    <text evidence="1">The sequence shown here is derived from an EMBL/GenBank/DDBJ whole genome shotgun (WGS) entry which is preliminary data.</text>
</comment>
<gene>
    <name evidence="1" type="ORF">O181_007899</name>
</gene>
<reference evidence="1" key="1">
    <citation type="submission" date="2021-03" db="EMBL/GenBank/DDBJ databases">
        <title>Draft genome sequence of rust myrtle Austropuccinia psidii MF-1, a brazilian biotype.</title>
        <authorList>
            <person name="Quecine M.C."/>
            <person name="Pachon D.M.R."/>
            <person name="Bonatelli M.L."/>
            <person name="Correr F.H."/>
            <person name="Franceschini L.M."/>
            <person name="Leite T.F."/>
            <person name="Margarido G.R.A."/>
            <person name="Almeida C.A."/>
            <person name="Ferrarezi J.A."/>
            <person name="Labate C.A."/>
        </authorList>
    </citation>
    <scope>NUCLEOTIDE SEQUENCE</scope>
    <source>
        <strain evidence="1">MF-1</strain>
    </source>
</reference>
<dbReference type="PANTHER" id="PTHR11439">
    <property type="entry name" value="GAG-POL-RELATED RETROTRANSPOSON"/>
    <property type="match status" value="1"/>
</dbReference>
<evidence type="ECO:0000313" key="2">
    <source>
        <dbReference type="Proteomes" id="UP000765509"/>
    </source>
</evidence>
<keyword evidence="2" id="KW-1185">Reference proteome</keyword>
<accession>A0A9Q3BMW3</accession>
<dbReference type="EMBL" id="AVOT02001794">
    <property type="protein sequence ID" value="MBW0468184.1"/>
    <property type="molecule type" value="Genomic_DNA"/>
</dbReference>
<dbReference type="PANTHER" id="PTHR11439:SF440">
    <property type="entry name" value="INTEGRASE CATALYTIC DOMAIN-CONTAINING PROTEIN"/>
    <property type="match status" value="1"/>
</dbReference>
<proteinExistence type="predicted"/>
<name>A0A9Q3BMW3_9BASI</name>